<feature type="transmembrane region" description="Helical" evidence="1">
    <location>
        <begin position="74"/>
        <end position="93"/>
    </location>
</feature>
<evidence type="ECO:0000256" key="1">
    <source>
        <dbReference type="SAM" id="Phobius"/>
    </source>
</evidence>
<accession>A0ABU1ZVB9</accession>
<protein>
    <recommendedName>
        <fullName evidence="4">Sap, sulfolipid-1-addressing protein</fullName>
    </recommendedName>
</protein>
<evidence type="ECO:0000313" key="3">
    <source>
        <dbReference type="Proteomes" id="UP001180840"/>
    </source>
</evidence>
<organism evidence="2 3">
    <name type="scientific">Corynebacterium guangdongense</name>
    <dbReference type="NCBI Taxonomy" id="1783348"/>
    <lineage>
        <taxon>Bacteria</taxon>
        <taxon>Bacillati</taxon>
        <taxon>Actinomycetota</taxon>
        <taxon>Actinomycetes</taxon>
        <taxon>Mycobacteriales</taxon>
        <taxon>Corynebacteriaceae</taxon>
        <taxon>Corynebacterium</taxon>
    </lineage>
</organism>
<feature type="transmembrane region" description="Helical" evidence="1">
    <location>
        <begin position="155"/>
        <end position="176"/>
    </location>
</feature>
<dbReference type="RefSeq" id="WP_290197862.1">
    <property type="nucleotide sequence ID" value="NZ_CP047654.1"/>
</dbReference>
<proteinExistence type="predicted"/>
<dbReference type="EMBL" id="JAVDXZ010000001">
    <property type="protein sequence ID" value="MDR7328871.1"/>
    <property type="molecule type" value="Genomic_DNA"/>
</dbReference>
<reference evidence="2" key="1">
    <citation type="submission" date="2023-07" db="EMBL/GenBank/DDBJ databases">
        <title>Sequencing the genomes of 1000 actinobacteria strains.</title>
        <authorList>
            <person name="Klenk H.-P."/>
        </authorList>
    </citation>
    <scope>NUCLEOTIDE SEQUENCE</scope>
    <source>
        <strain evidence="2">DSM 107476</strain>
    </source>
</reference>
<keyword evidence="1" id="KW-0472">Membrane</keyword>
<keyword evidence="3" id="KW-1185">Reference proteome</keyword>
<feature type="transmembrane region" description="Helical" evidence="1">
    <location>
        <begin position="40"/>
        <end position="62"/>
    </location>
</feature>
<evidence type="ECO:0000313" key="2">
    <source>
        <dbReference type="EMBL" id="MDR7328871.1"/>
    </source>
</evidence>
<feature type="transmembrane region" description="Helical" evidence="1">
    <location>
        <begin position="6"/>
        <end position="28"/>
    </location>
</feature>
<feature type="transmembrane region" description="Helical" evidence="1">
    <location>
        <begin position="197"/>
        <end position="216"/>
    </location>
</feature>
<comment type="caution">
    <text evidence="2">The sequence shown here is derived from an EMBL/GenBank/DDBJ whole genome shotgun (WGS) entry which is preliminary data.</text>
</comment>
<keyword evidence="1" id="KW-1133">Transmembrane helix</keyword>
<evidence type="ECO:0008006" key="4">
    <source>
        <dbReference type="Google" id="ProtNLM"/>
    </source>
</evidence>
<sequence>MFSAVAFGFADSVNALLIAVIVAIGIMLPRGRYRKVAPLLILGDWLGVYLLALAVMALFNGLQDWVQTALASPWFGIILIAVGALTVVLTWRARPEEDNRIVDMMLKFLREPSPWTVAAGFVLGFLQSLTSVPFYSGIAVLSVGDYSPLVKYGGMFFYACIALSLPTLVAALVALVRRYPLSPPGRGFQWARENPQTVSKGGGYLVALFLIVLGVLHL</sequence>
<gene>
    <name evidence="2" type="ORF">J2S39_000547</name>
</gene>
<keyword evidence="1" id="KW-0812">Transmembrane</keyword>
<dbReference type="Proteomes" id="UP001180840">
    <property type="component" value="Unassembled WGS sequence"/>
</dbReference>
<name>A0ABU1ZVB9_9CORY</name>
<feature type="transmembrane region" description="Helical" evidence="1">
    <location>
        <begin position="114"/>
        <end position="135"/>
    </location>
</feature>